<reference evidence="4 5" key="1">
    <citation type="submission" date="2016-01" db="EMBL/GenBank/DDBJ databases">
        <title>Complete genome sequence of a soil Actinobacterium, Isoptericola dokdonensis DS-3.</title>
        <authorList>
            <person name="Kwon S.-K."/>
            <person name="Kim J.F."/>
        </authorList>
    </citation>
    <scope>NUCLEOTIDE SEQUENCE [LARGE SCALE GENOMIC DNA]</scope>
    <source>
        <strain evidence="4 5">DS-3</strain>
    </source>
</reference>
<keyword evidence="2" id="KW-0812">Transmembrane</keyword>
<feature type="transmembrane region" description="Helical" evidence="2">
    <location>
        <begin position="600"/>
        <end position="624"/>
    </location>
</feature>
<protein>
    <recommendedName>
        <fullName evidence="6">Peptidase M1 membrane alanine aminopeptidase domain-containing protein</fullName>
    </recommendedName>
</protein>
<dbReference type="PATRIC" id="fig|1300344.3.peg.2843"/>
<dbReference type="Proteomes" id="UP000076794">
    <property type="component" value="Chromosome"/>
</dbReference>
<keyword evidence="2" id="KW-1133">Transmembrane helix</keyword>
<evidence type="ECO:0000256" key="2">
    <source>
        <dbReference type="SAM" id="Phobius"/>
    </source>
</evidence>
<accession>A0A161I363</accession>
<feature type="chain" id="PRO_5007822893" description="Peptidase M1 membrane alanine aminopeptidase domain-containing protein" evidence="3">
    <location>
        <begin position="19"/>
        <end position="679"/>
    </location>
</feature>
<feature type="compositionally biased region" description="Low complexity" evidence="1">
    <location>
        <begin position="637"/>
        <end position="663"/>
    </location>
</feature>
<evidence type="ECO:0008006" key="6">
    <source>
        <dbReference type="Google" id="ProtNLM"/>
    </source>
</evidence>
<dbReference type="SUPFAM" id="SSF55486">
    <property type="entry name" value="Metalloproteases ('zincins'), catalytic domain"/>
    <property type="match status" value="1"/>
</dbReference>
<keyword evidence="3" id="KW-0732">Signal</keyword>
<dbReference type="KEGG" id="ido:I598_2826"/>
<dbReference type="STRING" id="1300344.I598_2826"/>
<feature type="signal peptide" evidence="3">
    <location>
        <begin position="1"/>
        <end position="18"/>
    </location>
</feature>
<evidence type="ECO:0000313" key="5">
    <source>
        <dbReference type="Proteomes" id="UP000076794"/>
    </source>
</evidence>
<evidence type="ECO:0000313" key="4">
    <source>
        <dbReference type="EMBL" id="ANC32345.1"/>
    </source>
</evidence>
<organism evidence="4 5">
    <name type="scientific">Isoptericola dokdonensis DS-3</name>
    <dbReference type="NCBI Taxonomy" id="1300344"/>
    <lineage>
        <taxon>Bacteria</taxon>
        <taxon>Bacillati</taxon>
        <taxon>Actinomycetota</taxon>
        <taxon>Actinomycetes</taxon>
        <taxon>Micrococcales</taxon>
        <taxon>Promicromonosporaceae</taxon>
        <taxon>Isoptericola</taxon>
    </lineage>
</organism>
<evidence type="ECO:0000256" key="1">
    <source>
        <dbReference type="SAM" id="MobiDB-lite"/>
    </source>
</evidence>
<keyword evidence="2" id="KW-0472">Membrane</keyword>
<feature type="region of interest" description="Disordered" evidence="1">
    <location>
        <begin position="629"/>
        <end position="679"/>
    </location>
</feature>
<name>A0A161I363_9MICO</name>
<keyword evidence="5" id="KW-1185">Reference proteome</keyword>
<evidence type="ECO:0000256" key="3">
    <source>
        <dbReference type="SAM" id="SignalP"/>
    </source>
</evidence>
<proteinExistence type="predicted"/>
<dbReference type="EMBL" id="CP014209">
    <property type="protein sequence ID" value="ANC32345.1"/>
    <property type="molecule type" value="Genomic_DNA"/>
</dbReference>
<sequence length="679" mass="71874">MALALVGLVVAPTAPASAANGLTEESHARYTVSAKGRVTAEVTTTITNVTPDRGSTYYFWDAYSIPVPTGADDVTATSGGARLATSTRGTDDPDTEVVQASFSPLRYGASRTITWTYEVDGAPVRSQRWTRVGPGYATFAAQSWGDDGRTTVEIDVPRDMTLDSTAAFTQARGDRNKRTVYSLDDQNADGGIWAAVSVRDPDRADEREVTVGDATLTVEGFPGDEKWLAFAAKQVEAGLPELERLVGSPWPARVDVVREDVSPQVLGYAWFDDRGNEIVVGEELDAATIFHELGHAWFDDERFEGRWLYEGLTEVTAHRVLAATGGDGAPRRAPARDAKHALALTGWSEQDRDHDVDDYAYAAASTAVHRILGDLDDETFTAVVRAAHAGESAYEEPGSRVGTRRTVGWQGFLDLAAERGGVDGSQVYRTWVLTPKQARTLDARADARDAYAAFDESDGDWQVPAGLRAHMTDWDFADATEDLTVLGPVAEQAVAVQAASAASGLAVPDTVRGAYERARDADDYAEVADLLPRAATVLTAVGAVSDDVAAESDPVTELGERLLDAEGSATGARAALADGELDLAAARADDAETRADRATLVGAGVVAGVLLVLALLVLVPVLLVRRRRRRRAEADATDGTDGAPAGTAPAPGAPEGDDATPAGQPTGQEDRPARTGAEA</sequence>
<dbReference type="AlphaFoldDB" id="A0A161I363"/>
<gene>
    <name evidence="4" type="ORF">I598_2826</name>
</gene>